<reference evidence="2" key="1">
    <citation type="submission" date="2018-08" db="EMBL/GenBank/DDBJ databases">
        <authorList>
            <person name="Rossello M."/>
        </authorList>
    </citation>
    <scope>NUCLEOTIDE SEQUENCE [LARGE SCALE GENOMIC DNA]</scope>
    <source>
        <strain evidence="2">cv. Chinese Spring</strain>
    </source>
</reference>
<feature type="compositionally biased region" description="Basic and acidic residues" evidence="1">
    <location>
        <begin position="11"/>
        <end position="34"/>
    </location>
</feature>
<keyword evidence="3" id="KW-1185">Reference proteome</keyword>
<dbReference type="Gramene" id="TraesLAC4A03G02109700.1">
    <property type="protein sequence ID" value="TraesLAC4A03G02109700.1.CDS1"/>
    <property type="gene ID" value="TraesLAC4A03G02109700"/>
</dbReference>
<sequence>MGGRRRRNSRREHASAPEAGGDRALLEREASEGGEILRRKKEMMEAMAATDLSPGTKPATEPAGAGKKKRKKMVKTRLPQALIKQMMASPYRPMPIPDDELAKRPRYYREFYATAMDRADKVAAYQRALVNQYVARGYAEDEEEVTDDESEEN</sequence>
<feature type="region of interest" description="Disordered" evidence="1">
    <location>
        <begin position="48"/>
        <end position="76"/>
    </location>
</feature>
<name>A0A3B6HYR3_WHEAT</name>
<dbReference type="Proteomes" id="UP000019116">
    <property type="component" value="Chromosome 4A"/>
</dbReference>
<dbReference type="OMA" id="AIMAGNK"/>
<dbReference type="Gramene" id="TraesSYM4A03G02183890.1">
    <property type="protein sequence ID" value="TraesSYM4A03G02183890.1.CDS1"/>
    <property type="gene ID" value="TraesSYM4A03G02183890"/>
</dbReference>
<protein>
    <submittedName>
        <fullName evidence="2">Uncharacterized protein</fullName>
    </submittedName>
</protein>
<feature type="compositionally biased region" description="Basic residues" evidence="1">
    <location>
        <begin position="66"/>
        <end position="75"/>
    </location>
</feature>
<dbReference type="Gramene" id="TraesROB_scaffold_081584_01G000300.1">
    <property type="protein sequence ID" value="TraesROB_scaffold_081584_01G000300.1"/>
    <property type="gene ID" value="TraesROB_scaffold_081584_01G000300"/>
</dbReference>
<accession>A0A3B6HYR3</accession>
<dbReference type="Gramene" id="TraesCS4A02G328300.1">
    <property type="protein sequence ID" value="TraesCS4A02G328300.1.cds1"/>
    <property type="gene ID" value="TraesCS4A02G328300"/>
</dbReference>
<proteinExistence type="predicted"/>
<dbReference type="OrthoDB" id="695726at2759"/>
<evidence type="ECO:0000256" key="1">
    <source>
        <dbReference type="SAM" id="MobiDB-lite"/>
    </source>
</evidence>
<dbReference type="Gramene" id="TraesCAD_scaffold_086838_01G000500.1">
    <property type="protein sequence ID" value="TraesCAD_scaffold_086838_01G000500.1"/>
    <property type="gene ID" value="TraesCAD_scaffold_086838_01G000500"/>
</dbReference>
<feature type="compositionally biased region" description="Basic residues" evidence="1">
    <location>
        <begin position="1"/>
        <end position="10"/>
    </location>
</feature>
<evidence type="ECO:0000313" key="2">
    <source>
        <dbReference type="EnsemblPlants" id="TraesCS4A02G328300.1.cds1"/>
    </source>
</evidence>
<dbReference type="EnsemblPlants" id="TraesCS4A02G328300.1">
    <property type="protein sequence ID" value="TraesCS4A02G328300.1.cds1"/>
    <property type="gene ID" value="TraesCS4A02G328300"/>
</dbReference>
<dbReference type="Gramene" id="TraesJAG4A03G02157320.1">
    <property type="protein sequence ID" value="TraesJAG4A03G02157320.1.CDS1"/>
    <property type="gene ID" value="TraesJAG4A03G02157320"/>
</dbReference>
<dbReference type="PANTHER" id="PTHR36138:SF9">
    <property type="match status" value="1"/>
</dbReference>
<dbReference type="Gramene" id="TraesCLE_scaffold_031716_01G000200.1">
    <property type="protein sequence ID" value="TraesCLE_scaffold_031716_01G000200.1"/>
    <property type="gene ID" value="TraesCLE_scaffold_031716_01G000200"/>
</dbReference>
<dbReference type="Gramene" id="TraesMAC4A03G02155280.1">
    <property type="protein sequence ID" value="TraesMAC4A03G02155280.1.CDS1"/>
    <property type="gene ID" value="TraesMAC4A03G02155280"/>
</dbReference>
<organism evidence="2">
    <name type="scientific">Triticum aestivum</name>
    <name type="common">Wheat</name>
    <dbReference type="NCBI Taxonomy" id="4565"/>
    <lineage>
        <taxon>Eukaryota</taxon>
        <taxon>Viridiplantae</taxon>
        <taxon>Streptophyta</taxon>
        <taxon>Embryophyta</taxon>
        <taxon>Tracheophyta</taxon>
        <taxon>Spermatophyta</taxon>
        <taxon>Magnoliopsida</taxon>
        <taxon>Liliopsida</taxon>
        <taxon>Poales</taxon>
        <taxon>Poaceae</taxon>
        <taxon>BOP clade</taxon>
        <taxon>Pooideae</taxon>
        <taxon>Triticodae</taxon>
        <taxon>Triticeae</taxon>
        <taxon>Triticinae</taxon>
        <taxon>Triticum</taxon>
    </lineage>
</organism>
<dbReference type="Gramene" id="TraesJUL4A03G02176300.1">
    <property type="protein sequence ID" value="TraesJUL4A03G02176300.1.CDS1"/>
    <property type="gene ID" value="TraesJUL4A03G02176300"/>
</dbReference>
<dbReference type="Gramene" id="TraesNOR4A03G02178560.1">
    <property type="protein sequence ID" value="TraesNOR4A03G02178560.1.CDS1"/>
    <property type="gene ID" value="TraesNOR4A03G02178560"/>
</dbReference>
<dbReference type="Gramene" id="TraesCS4A03G0815100.1">
    <property type="protein sequence ID" value="TraesCS4A03G0815100.1.CDS1"/>
    <property type="gene ID" value="TraesCS4A03G0815100"/>
</dbReference>
<dbReference type="AlphaFoldDB" id="A0A3B6HYR3"/>
<reference evidence="2" key="2">
    <citation type="submission" date="2018-10" db="UniProtKB">
        <authorList>
            <consortium name="EnsemblPlants"/>
        </authorList>
    </citation>
    <scope>IDENTIFICATION</scope>
</reference>
<evidence type="ECO:0000313" key="3">
    <source>
        <dbReference type="Proteomes" id="UP000019116"/>
    </source>
</evidence>
<dbReference type="PANTHER" id="PTHR36138">
    <property type="entry name" value="EXPRESSED PROTEIN-RELATED"/>
    <property type="match status" value="1"/>
</dbReference>
<feature type="region of interest" description="Disordered" evidence="1">
    <location>
        <begin position="1"/>
        <end position="34"/>
    </location>
</feature>
<dbReference type="Gramene" id="TraesARI4A03G02194650.1">
    <property type="protein sequence ID" value="TraesARI4A03G02194650.1.CDS1"/>
    <property type="gene ID" value="TraesARI4A03G02194650"/>
</dbReference>